<reference evidence="8" key="2">
    <citation type="submission" date="2025-09" db="UniProtKB">
        <authorList>
            <consortium name="Ensembl"/>
        </authorList>
    </citation>
    <scope>IDENTIFICATION</scope>
</reference>
<feature type="compositionally biased region" description="Polar residues" evidence="7">
    <location>
        <begin position="986"/>
        <end position="1001"/>
    </location>
</feature>
<feature type="region of interest" description="Disordered" evidence="7">
    <location>
        <begin position="331"/>
        <end position="361"/>
    </location>
</feature>
<evidence type="ECO:0000256" key="7">
    <source>
        <dbReference type="SAM" id="MobiDB-lite"/>
    </source>
</evidence>
<comment type="catalytic activity">
    <reaction evidence="6">
        <text>L-glutamyl-[protein] + L-glutamate + ATP = gamma-L-glutamyl-L-glutamyl-[protein] + ADP + phosphate + H(+)</text>
        <dbReference type="Rhea" id="RHEA:60144"/>
        <dbReference type="Rhea" id="RHEA-COMP:10208"/>
        <dbReference type="Rhea" id="RHEA-COMP:15517"/>
        <dbReference type="ChEBI" id="CHEBI:15378"/>
        <dbReference type="ChEBI" id="CHEBI:29973"/>
        <dbReference type="ChEBI" id="CHEBI:29985"/>
        <dbReference type="ChEBI" id="CHEBI:30616"/>
        <dbReference type="ChEBI" id="CHEBI:43474"/>
        <dbReference type="ChEBI" id="CHEBI:143622"/>
        <dbReference type="ChEBI" id="CHEBI:456216"/>
    </reaction>
    <physiologicalReaction direction="left-to-right" evidence="6">
        <dbReference type="Rhea" id="RHEA:60145"/>
    </physiologicalReaction>
</comment>
<accession>A0A8C4QMH5</accession>
<dbReference type="GO" id="GO:0036064">
    <property type="term" value="C:ciliary basal body"/>
    <property type="evidence" value="ECO:0007669"/>
    <property type="project" value="TreeGrafter"/>
</dbReference>
<dbReference type="SUPFAM" id="SSF56059">
    <property type="entry name" value="Glutathione synthetase ATP-binding domain-like"/>
    <property type="match status" value="1"/>
</dbReference>
<dbReference type="PANTHER" id="PTHR12241:SF145">
    <property type="entry name" value="TUBULIN POLYGLUTAMYLASE TTLL5"/>
    <property type="match status" value="1"/>
</dbReference>
<dbReference type="GO" id="GO:0015631">
    <property type="term" value="F:tubulin binding"/>
    <property type="evidence" value="ECO:0007669"/>
    <property type="project" value="TreeGrafter"/>
</dbReference>
<sequence length="1144" mass="126926">MHLTNYSVNKKSGNYVSCDDPEVEDFGNKWSMSGMLRYLKQEGINTTGVLYDSCEQQQHYHIHGLVCISLHKVMFVFSFSFIYPSASELMSHVEELIVKTVMAVESPIASAIKMFVPHRGNCFELYGFDVLIDSDLKPWLLEVNLSPSLACDAPLDLKIKASMVADMFSLVGFICQDPSVNRHRGARDGSARHSSRPQRPFSSQVSSGVHRLASTNITENKHIPRTLALSSEETKVLRRVQEEYARRGSFIRIFPTQHTWELYSGFLEYRTSLNTMLASYLFTDGTATPLTVHSNQLEARQRARRAMCGRDVVRSSSQSPSNTLQYERKLLSLEKRGERQRRHKGKRKKGQAHKVAKEVTMRGEHQELTCSMQEEGAGSNDDHPDMMAVSKDITPSVKHTEPALQGNLNVSSGTHSRRSAAILFLEAGKSLSKVQARHTFSSYLQRVRQRLIKESCILKDERESRLEDEKMDIVVQFMCRAAENLQQPIRLAVLGRKLPLNDRKRILGLQLGEFLHYYNLETQQVSQKNWQEGKVDDDAMPSADFHVFIETASETELEEVLTFYTQCNKHVGVFPGTTMHCSKQPLPPTQSKHVPATSLVSETLQGDIISSSHCATGATTTDKIDTSRSEIHPAACCAINMKTISECLKQPCTFSGDEGKLSSSHQTCGFRSREDLVTTSSITDRGIEGTTQASSCCAVTYLPRPVWNENVTDVMLPQPFDGKSHQRMGEESQQQTSSRHQVSGQSSSAIMSSIRVAAQIYKQKLCWPMTGQRGSSMVTRARTDSALPMQVAQGTTWSMGNSEGSPESIIAALAHVTKRQASRHLASSHIRLLTEHLPCLNFASGALAAADANLPLLMPLAEGAAGIVGRPTQRLPQMDSSITHEGQQTNGRNISLHREGRSQCRPVERASPSCDESSYLENASSLVERAELQQPHHLAKSGHPRQPYHMVAHLRSPPRSSFSGLQSRALDTSAVTPPRPSHQDNQKSTAFLRTKGVSRTASPAERPSHNSWKLARPNHGEQDLPPAVDQNLLQKQSRKLLAQGRMEKQALLAKTRALSPVMVPSPARPRPLLGCTAHRRSSSPAVTPPSTTPSLQPHKALPQRRVVLTESLDGASATSDQTTATNIREFATNNLRRSRSHLKS</sequence>
<evidence type="ECO:0000256" key="5">
    <source>
        <dbReference type="ARBA" id="ARBA00041448"/>
    </source>
</evidence>
<organism evidence="8 9">
    <name type="scientific">Eptatretus burgeri</name>
    <name type="common">Inshore hagfish</name>
    <dbReference type="NCBI Taxonomy" id="7764"/>
    <lineage>
        <taxon>Eukaryota</taxon>
        <taxon>Metazoa</taxon>
        <taxon>Chordata</taxon>
        <taxon>Craniata</taxon>
        <taxon>Vertebrata</taxon>
        <taxon>Cyclostomata</taxon>
        <taxon>Myxini</taxon>
        <taxon>Myxiniformes</taxon>
        <taxon>Myxinidae</taxon>
        <taxon>Eptatretinae</taxon>
        <taxon>Eptatretus</taxon>
    </lineage>
</organism>
<dbReference type="Gene3D" id="3.30.470.20">
    <property type="entry name" value="ATP-grasp fold, B domain"/>
    <property type="match status" value="1"/>
</dbReference>
<dbReference type="Ensembl" id="ENSEBUT00000017672.1">
    <property type="protein sequence ID" value="ENSEBUP00000017096.1"/>
    <property type="gene ID" value="ENSEBUG00000010688.1"/>
</dbReference>
<keyword evidence="4" id="KW-0067">ATP-binding</keyword>
<dbReference type="AlphaFoldDB" id="A0A8C4QMH5"/>
<proteinExistence type="inferred from homology"/>
<evidence type="ECO:0000256" key="6">
    <source>
        <dbReference type="ARBA" id="ARBA00049274"/>
    </source>
</evidence>
<comment type="similarity">
    <text evidence="1">Belongs to the tubulin--tyrosine ligase family.</text>
</comment>
<name>A0A8C4QMH5_EPTBU</name>
<feature type="region of interest" description="Disordered" evidence="7">
    <location>
        <begin position="184"/>
        <end position="208"/>
    </location>
</feature>
<dbReference type="InterPro" id="IPR004344">
    <property type="entry name" value="TTL/TTLL_fam"/>
</dbReference>
<protein>
    <recommendedName>
        <fullName evidence="5">Tubulin--tyrosine ligase-like protein 5</fullName>
    </recommendedName>
</protein>
<keyword evidence="2" id="KW-0436">Ligase</keyword>
<keyword evidence="3" id="KW-0547">Nucleotide-binding</keyword>
<feature type="compositionally biased region" description="Polar residues" evidence="7">
    <location>
        <begin position="1116"/>
        <end position="1135"/>
    </location>
</feature>
<reference evidence="8" key="1">
    <citation type="submission" date="2025-08" db="UniProtKB">
        <authorList>
            <consortium name="Ensembl"/>
        </authorList>
    </citation>
    <scope>IDENTIFICATION</scope>
</reference>
<evidence type="ECO:0000313" key="8">
    <source>
        <dbReference type="Ensembl" id="ENSEBUP00000017096.1"/>
    </source>
</evidence>
<feature type="region of interest" description="Disordered" evidence="7">
    <location>
        <begin position="1062"/>
        <end position="1144"/>
    </location>
</feature>
<evidence type="ECO:0000256" key="1">
    <source>
        <dbReference type="ARBA" id="ARBA00006820"/>
    </source>
</evidence>
<evidence type="ECO:0000256" key="3">
    <source>
        <dbReference type="ARBA" id="ARBA00022741"/>
    </source>
</evidence>
<dbReference type="Pfam" id="PF03133">
    <property type="entry name" value="TTL"/>
    <property type="match status" value="1"/>
</dbReference>
<feature type="region of interest" description="Disordered" evidence="7">
    <location>
        <begin position="717"/>
        <end position="748"/>
    </location>
</feature>
<feature type="compositionally biased region" description="Polar residues" evidence="7">
    <location>
        <begin position="958"/>
        <end position="975"/>
    </location>
</feature>
<evidence type="ECO:0000313" key="9">
    <source>
        <dbReference type="Proteomes" id="UP000694388"/>
    </source>
</evidence>
<keyword evidence="9" id="KW-1185">Reference proteome</keyword>
<dbReference type="GeneTree" id="ENSGT00940000162910"/>
<evidence type="ECO:0000256" key="2">
    <source>
        <dbReference type="ARBA" id="ARBA00022598"/>
    </source>
</evidence>
<dbReference type="PROSITE" id="PS51221">
    <property type="entry name" value="TTL"/>
    <property type="match status" value="1"/>
</dbReference>
<dbReference type="PANTHER" id="PTHR12241">
    <property type="entry name" value="TUBULIN POLYGLUTAMYLASE"/>
    <property type="match status" value="1"/>
</dbReference>
<dbReference type="Proteomes" id="UP000694388">
    <property type="component" value="Unplaced"/>
</dbReference>
<feature type="region of interest" description="Disordered" evidence="7">
    <location>
        <begin position="955"/>
        <end position="1026"/>
    </location>
</feature>
<dbReference type="GO" id="GO:0000226">
    <property type="term" value="P:microtubule cytoskeleton organization"/>
    <property type="evidence" value="ECO:0007669"/>
    <property type="project" value="TreeGrafter"/>
</dbReference>
<feature type="compositionally biased region" description="Basic residues" evidence="7">
    <location>
        <begin position="338"/>
        <end position="354"/>
    </location>
</feature>
<feature type="compositionally biased region" description="Low complexity" evidence="7">
    <location>
        <begin position="737"/>
        <end position="748"/>
    </location>
</feature>
<dbReference type="GO" id="GO:0070740">
    <property type="term" value="F:tubulin-glutamic acid ligase activity"/>
    <property type="evidence" value="ECO:0007669"/>
    <property type="project" value="TreeGrafter"/>
</dbReference>
<dbReference type="GO" id="GO:0005524">
    <property type="term" value="F:ATP binding"/>
    <property type="evidence" value="ECO:0007669"/>
    <property type="project" value="UniProtKB-KW"/>
</dbReference>
<evidence type="ECO:0000256" key="4">
    <source>
        <dbReference type="ARBA" id="ARBA00022840"/>
    </source>
</evidence>